<dbReference type="Pfam" id="PF14013">
    <property type="entry name" value="MT0933_antitox"/>
    <property type="match status" value="1"/>
</dbReference>
<reference evidence="1 2" key="1">
    <citation type="journal article" date="2019" name="Emerg. Microbes Infect.">
        <title>Comprehensive subspecies identification of 175 nontuberculous mycobacteria species based on 7547 genomic profiles.</title>
        <authorList>
            <person name="Matsumoto Y."/>
            <person name="Kinjo T."/>
            <person name="Motooka D."/>
            <person name="Nabeya D."/>
            <person name="Jung N."/>
            <person name="Uechi K."/>
            <person name="Horii T."/>
            <person name="Iida T."/>
            <person name="Fujita J."/>
            <person name="Nakamura S."/>
        </authorList>
    </citation>
    <scope>NUCLEOTIDE SEQUENCE [LARGE SCALE GENOMIC DNA]</scope>
    <source>
        <strain evidence="1 2">JCM 30396</strain>
    </source>
</reference>
<accession>A0A7I7T972</accession>
<gene>
    <name evidence="1" type="ORF">MHEL_31080</name>
</gene>
<dbReference type="InterPro" id="IPR028037">
    <property type="entry name" value="Antitoxin_Rv0909/MT0933"/>
</dbReference>
<dbReference type="AlphaFoldDB" id="A0A7I7T972"/>
<name>A0A7I7T972_9MYCO</name>
<dbReference type="KEGG" id="mhev:MHEL_31080"/>
<proteinExistence type="predicted"/>
<sequence>MGFLDKALDKTKEVLSENADKVGQAIDKAGDIIDEKTQGKYASTVDKVQDAAKNIVEKNRTEKGDEQV</sequence>
<organism evidence="1 2">
    <name type="scientific">Mycolicibacterium helvum</name>
    <dbReference type="NCBI Taxonomy" id="1534349"/>
    <lineage>
        <taxon>Bacteria</taxon>
        <taxon>Bacillati</taxon>
        <taxon>Actinomycetota</taxon>
        <taxon>Actinomycetes</taxon>
        <taxon>Mycobacteriales</taxon>
        <taxon>Mycobacteriaceae</taxon>
        <taxon>Mycolicibacterium</taxon>
    </lineage>
</organism>
<protein>
    <submittedName>
        <fullName evidence="1">Kanamycin biosynthetic protein</fullName>
    </submittedName>
</protein>
<dbReference type="Proteomes" id="UP000467148">
    <property type="component" value="Chromosome"/>
</dbReference>
<evidence type="ECO:0000313" key="1">
    <source>
        <dbReference type="EMBL" id="BBY64865.1"/>
    </source>
</evidence>
<dbReference type="EMBL" id="AP022596">
    <property type="protein sequence ID" value="BBY64865.1"/>
    <property type="molecule type" value="Genomic_DNA"/>
</dbReference>
<keyword evidence="2" id="KW-1185">Reference proteome</keyword>
<evidence type="ECO:0000313" key="2">
    <source>
        <dbReference type="Proteomes" id="UP000467148"/>
    </source>
</evidence>
<dbReference type="RefSeq" id="WP_163748906.1">
    <property type="nucleotide sequence ID" value="NZ_AP022596.1"/>
</dbReference>